<protein>
    <submittedName>
        <fullName evidence="1">Metallo-dependent hydrolase</fullName>
    </submittedName>
</protein>
<name>A0ACB8BIJ7_9AGAM</name>
<keyword evidence="2" id="KW-1185">Reference proteome</keyword>
<accession>A0ACB8BIJ7</accession>
<keyword evidence="1" id="KW-0378">Hydrolase</keyword>
<evidence type="ECO:0000313" key="1">
    <source>
        <dbReference type="EMBL" id="KAH7925686.1"/>
    </source>
</evidence>
<gene>
    <name evidence="1" type="ORF">BV22DRAFT_416491</name>
</gene>
<reference evidence="1" key="1">
    <citation type="journal article" date="2021" name="New Phytol.">
        <title>Evolutionary innovations through gain and loss of genes in the ectomycorrhizal Boletales.</title>
        <authorList>
            <person name="Wu G."/>
            <person name="Miyauchi S."/>
            <person name="Morin E."/>
            <person name="Kuo A."/>
            <person name="Drula E."/>
            <person name="Varga T."/>
            <person name="Kohler A."/>
            <person name="Feng B."/>
            <person name="Cao Y."/>
            <person name="Lipzen A."/>
            <person name="Daum C."/>
            <person name="Hundley H."/>
            <person name="Pangilinan J."/>
            <person name="Johnson J."/>
            <person name="Barry K."/>
            <person name="LaButti K."/>
            <person name="Ng V."/>
            <person name="Ahrendt S."/>
            <person name="Min B."/>
            <person name="Choi I.G."/>
            <person name="Park H."/>
            <person name="Plett J.M."/>
            <person name="Magnuson J."/>
            <person name="Spatafora J.W."/>
            <person name="Nagy L.G."/>
            <person name="Henrissat B."/>
            <person name="Grigoriev I.V."/>
            <person name="Yang Z.L."/>
            <person name="Xu J."/>
            <person name="Martin F.M."/>
        </authorList>
    </citation>
    <scope>NUCLEOTIDE SEQUENCE</scope>
    <source>
        <strain evidence="1">KUC20120723A-06</strain>
    </source>
</reference>
<dbReference type="EMBL" id="MU266397">
    <property type="protein sequence ID" value="KAH7925686.1"/>
    <property type="molecule type" value="Genomic_DNA"/>
</dbReference>
<comment type="caution">
    <text evidence="1">The sequence shown here is derived from an EMBL/GenBank/DDBJ whole genome shotgun (WGS) entry which is preliminary data.</text>
</comment>
<dbReference type="Proteomes" id="UP000790709">
    <property type="component" value="Unassembled WGS sequence"/>
</dbReference>
<organism evidence="1 2">
    <name type="scientific">Leucogyrophana mollusca</name>
    <dbReference type="NCBI Taxonomy" id="85980"/>
    <lineage>
        <taxon>Eukaryota</taxon>
        <taxon>Fungi</taxon>
        <taxon>Dikarya</taxon>
        <taxon>Basidiomycota</taxon>
        <taxon>Agaricomycotina</taxon>
        <taxon>Agaricomycetes</taxon>
        <taxon>Agaricomycetidae</taxon>
        <taxon>Boletales</taxon>
        <taxon>Boletales incertae sedis</taxon>
        <taxon>Leucogyrophana</taxon>
    </lineage>
</organism>
<proteinExistence type="predicted"/>
<evidence type="ECO:0000313" key="2">
    <source>
        <dbReference type="Proteomes" id="UP000790709"/>
    </source>
</evidence>
<sequence>MSTIAGLAAAALASLSPADIAFLDSLPKAELHAHLNGSIPVATLLQLVSSHPPDDPSLPSDILAHIERLQSGVPLTKINDFFSLFPAIYALTSTPNALATATRAVIEAFLCAQPDRDAIPQCQYLELRTTPRCTPHMSRQAYLSVVLDEIEKFPAAAASLIVSIDRRMSESDVKECVDLAIQLRKGGRRVVGLDLCGDPTKGEVETFEGHFRRGKDAGLGVTLHIAELSSNLASESLALLNWRPDRLGHATFLSDDAKAQFFSDVPQSEATPAAASADYTSPAHPLQAAFLAEYHLQLVRLQEDNTESAEAKMMLSYHFDMDKTARRAAGRIIREREEAERRKKYKPCIEICLTSNLLCKTVPSLDEHHIRYYLKNDHPVAICTDDTLPFRTSLIAEYALLLAERPLGLGLSRTEVARVAQMAMDARFTV</sequence>